<dbReference type="Proteomes" id="UP000424752">
    <property type="component" value="Chromosome"/>
</dbReference>
<dbReference type="InterPro" id="IPR000281">
    <property type="entry name" value="HTH_RpiR"/>
</dbReference>
<dbReference type="PROSITE" id="PS51071">
    <property type="entry name" value="HTH_RPIR"/>
    <property type="match status" value="1"/>
</dbReference>
<feature type="domain" description="SIS" evidence="5">
    <location>
        <begin position="138"/>
        <end position="284"/>
    </location>
</feature>
<organism evidence="7 8">
    <name type="scientific">Erwinia sorbitola</name>
    <dbReference type="NCBI Taxonomy" id="2681984"/>
    <lineage>
        <taxon>Bacteria</taxon>
        <taxon>Pseudomonadati</taxon>
        <taxon>Pseudomonadota</taxon>
        <taxon>Gammaproteobacteria</taxon>
        <taxon>Enterobacterales</taxon>
        <taxon>Erwiniaceae</taxon>
        <taxon>Erwinia</taxon>
    </lineage>
</organism>
<dbReference type="InterPro" id="IPR046348">
    <property type="entry name" value="SIS_dom_sf"/>
</dbReference>
<evidence type="ECO:0000313" key="8">
    <source>
        <dbReference type="Proteomes" id="UP000424752"/>
    </source>
</evidence>
<evidence type="ECO:0000259" key="5">
    <source>
        <dbReference type="PROSITE" id="PS51464"/>
    </source>
</evidence>
<dbReference type="Pfam" id="PF01418">
    <property type="entry name" value="HTH_6"/>
    <property type="match status" value="1"/>
</dbReference>
<dbReference type="PANTHER" id="PTHR30514:SF1">
    <property type="entry name" value="HTH-TYPE TRANSCRIPTIONAL REGULATOR HEXR-RELATED"/>
    <property type="match status" value="1"/>
</dbReference>
<reference evidence="6 9" key="1">
    <citation type="submission" date="2019-11" db="EMBL/GenBank/DDBJ databases">
        <title>Erwinia sp. nov., isolated from feces of birds in Tibet plateau of China.</title>
        <authorList>
            <person name="Ge Y."/>
        </authorList>
    </citation>
    <scope>NUCLEOTIDE SEQUENCE [LARGE SCALE GENOMIC DNA]</scope>
    <source>
        <strain evidence="6 9">J316</strain>
    </source>
</reference>
<dbReference type="EMBL" id="WLZX01000004">
    <property type="protein sequence ID" value="MTD27693.1"/>
    <property type="molecule type" value="Genomic_DNA"/>
</dbReference>
<evidence type="ECO:0000256" key="2">
    <source>
        <dbReference type="ARBA" id="ARBA00023125"/>
    </source>
</evidence>
<keyword evidence="2" id="KW-0238">DNA-binding</keyword>
<dbReference type="GO" id="GO:1901135">
    <property type="term" value="P:carbohydrate derivative metabolic process"/>
    <property type="evidence" value="ECO:0007669"/>
    <property type="project" value="InterPro"/>
</dbReference>
<dbReference type="SUPFAM" id="SSF53697">
    <property type="entry name" value="SIS domain"/>
    <property type="match status" value="1"/>
</dbReference>
<keyword evidence="3" id="KW-0804">Transcription</keyword>
<accession>A0A6L6GQ33</accession>
<feature type="domain" description="HTH rpiR-type" evidence="4">
    <location>
        <begin position="14"/>
        <end position="90"/>
    </location>
</feature>
<dbReference type="GO" id="GO:0003677">
    <property type="term" value="F:DNA binding"/>
    <property type="evidence" value="ECO:0007669"/>
    <property type="project" value="UniProtKB-KW"/>
</dbReference>
<gene>
    <name evidence="6" type="ORF">GK011_12175</name>
    <name evidence="7" type="ORF">GN242_03250</name>
</gene>
<keyword evidence="9" id="KW-1185">Reference proteome</keyword>
<dbReference type="Proteomes" id="UP000480164">
    <property type="component" value="Unassembled WGS sequence"/>
</dbReference>
<dbReference type="CDD" id="cd05013">
    <property type="entry name" value="SIS_RpiR"/>
    <property type="match status" value="1"/>
</dbReference>
<name>A0A6I6F6T9_9GAMM</name>
<dbReference type="AlphaFoldDB" id="A0A6I6F6T9"/>
<dbReference type="PANTHER" id="PTHR30514">
    <property type="entry name" value="GLUCOKINASE"/>
    <property type="match status" value="1"/>
</dbReference>
<dbReference type="EMBL" id="CP046509">
    <property type="protein sequence ID" value="QGU89610.1"/>
    <property type="molecule type" value="Genomic_DNA"/>
</dbReference>
<proteinExistence type="predicted"/>
<evidence type="ECO:0000256" key="3">
    <source>
        <dbReference type="ARBA" id="ARBA00023163"/>
    </source>
</evidence>
<evidence type="ECO:0000313" key="7">
    <source>
        <dbReference type="EMBL" id="QGU89610.1"/>
    </source>
</evidence>
<dbReference type="InterPro" id="IPR036388">
    <property type="entry name" value="WH-like_DNA-bd_sf"/>
</dbReference>
<evidence type="ECO:0000313" key="9">
    <source>
        <dbReference type="Proteomes" id="UP000480164"/>
    </source>
</evidence>
<dbReference type="InterPro" id="IPR009057">
    <property type="entry name" value="Homeodomain-like_sf"/>
</dbReference>
<evidence type="ECO:0000256" key="1">
    <source>
        <dbReference type="ARBA" id="ARBA00023015"/>
    </source>
</evidence>
<dbReference type="InterPro" id="IPR047640">
    <property type="entry name" value="RpiR-like"/>
</dbReference>
<dbReference type="GO" id="GO:0003700">
    <property type="term" value="F:DNA-binding transcription factor activity"/>
    <property type="evidence" value="ECO:0007669"/>
    <property type="project" value="InterPro"/>
</dbReference>
<evidence type="ECO:0000313" key="6">
    <source>
        <dbReference type="EMBL" id="MTD27693.1"/>
    </source>
</evidence>
<dbReference type="Gene3D" id="1.10.10.10">
    <property type="entry name" value="Winged helix-like DNA-binding domain superfamily/Winged helix DNA-binding domain"/>
    <property type="match status" value="1"/>
</dbReference>
<dbReference type="GO" id="GO:0097367">
    <property type="term" value="F:carbohydrate derivative binding"/>
    <property type="evidence" value="ECO:0007669"/>
    <property type="project" value="InterPro"/>
</dbReference>
<dbReference type="SUPFAM" id="SSF46689">
    <property type="entry name" value="Homeodomain-like"/>
    <property type="match status" value="1"/>
</dbReference>
<dbReference type="KEGG" id="erwi:GN242_03250"/>
<protein>
    <submittedName>
        <fullName evidence="7">SIS domain-containing protein</fullName>
    </submittedName>
</protein>
<keyword evidence="1" id="KW-0805">Transcription regulation</keyword>
<sequence>MNNQPVKRSKTRVDLYGDRFRARGGSLSPRLQAVASYINENREVVLEHTAMEIAAATQTSDATVVRAIQALGFAGLRDLKQTMERWFGPSISSAEKMTSTVNALACDINSSIDFVLEGHQRACEALAEPENRAAMAQAAALLVEARQVAIFGIGASSILSEYVVRLFTRIGTPATPLNRTGMMLAEQLINLQRGDVLIMMAQKSAHREGQTTLREAKRLGIPTILLTHATDSRFSKEAQVVISVPRGGDNGKVPLHGPVLICLEMLVLSVASSAPQKTIKSMKRIQDLHRSIGKSGGKKG</sequence>
<dbReference type="PROSITE" id="PS51464">
    <property type="entry name" value="SIS"/>
    <property type="match status" value="1"/>
</dbReference>
<accession>A0A6I6F6T9</accession>
<evidence type="ECO:0000259" key="4">
    <source>
        <dbReference type="PROSITE" id="PS51071"/>
    </source>
</evidence>
<dbReference type="InterPro" id="IPR035472">
    <property type="entry name" value="RpiR-like_SIS"/>
</dbReference>
<reference evidence="7 8" key="2">
    <citation type="submission" date="2019-12" db="EMBL/GenBank/DDBJ databases">
        <title>Erwinia sp. nov., isolated from droppings of birds in the Qinghai-Tiebt plateau of China.</title>
        <authorList>
            <person name="Ge Y."/>
        </authorList>
    </citation>
    <scope>NUCLEOTIDE SEQUENCE [LARGE SCALE GENOMIC DNA]</scope>
    <source>
        <strain evidence="7 8">J780</strain>
    </source>
</reference>
<dbReference type="InterPro" id="IPR001347">
    <property type="entry name" value="SIS_dom"/>
</dbReference>
<dbReference type="Gene3D" id="3.40.50.10490">
    <property type="entry name" value="Glucose-6-phosphate isomerase like protein, domain 1"/>
    <property type="match status" value="1"/>
</dbReference>
<dbReference type="Pfam" id="PF01380">
    <property type="entry name" value="SIS"/>
    <property type="match status" value="1"/>
</dbReference>